<evidence type="ECO:0000313" key="1">
    <source>
        <dbReference type="EMBL" id="RVW38713.1"/>
    </source>
</evidence>
<comment type="caution">
    <text evidence="1">The sequence shown here is derived from an EMBL/GenBank/DDBJ whole genome shotgun (WGS) entry which is preliminary data.</text>
</comment>
<dbReference type="Proteomes" id="UP000288805">
    <property type="component" value="Unassembled WGS sequence"/>
</dbReference>
<reference evidence="1 2" key="1">
    <citation type="journal article" date="2018" name="PLoS Genet.">
        <title>Population sequencing reveals clonal diversity and ancestral inbreeding in the grapevine cultivar Chardonnay.</title>
        <authorList>
            <person name="Roach M.J."/>
            <person name="Johnson D.L."/>
            <person name="Bohlmann J."/>
            <person name="van Vuuren H.J."/>
            <person name="Jones S.J."/>
            <person name="Pretorius I.S."/>
            <person name="Schmidt S.A."/>
            <person name="Borneman A.R."/>
        </authorList>
    </citation>
    <scope>NUCLEOTIDE SEQUENCE [LARGE SCALE GENOMIC DNA]</scope>
    <source>
        <strain evidence="2">cv. Chardonnay</strain>
        <tissue evidence="1">Leaf</tissue>
    </source>
</reference>
<protein>
    <submittedName>
        <fullName evidence="1">Uncharacterized protein</fullName>
    </submittedName>
</protein>
<accession>A0A438DTB3</accession>
<organism evidence="1 2">
    <name type="scientific">Vitis vinifera</name>
    <name type="common">Grape</name>
    <dbReference type="NCBI Taxonomy" id="29760"/>
    <lineage>
        <taxon>Eukaryota</taxon>
        <taxon>Viridiplantae</taxon>
        <taxon>Streptophyta</taxon>
        <taxon>Embryophyta</taxon>
        <taxon>Tracheophyta</taxon>
        <taxon>Spermatophyta</taxon>
        <taxon>Magnoliopsida</taxon>
        <taxon>eudicotyledons</taxon>
        <taxon>Gunneridae</taxon>
        <taxon>Pentapetalae</taxon>
        <taxon>rosids</taxon>
        <taxon>Vitales</taxon>
        <taxon>Vitaceae</taxon>
        <taxon>Viteae</taxon>
        <taxon>Vitis</taxon>
    </lineage>
</organism>
<proteinExistence type="predicted"/>
<sequence length="94" mass="10846">MQEMIICSQEKHLVREAVIGRFEPHLYPMDIPYGNVNEVKCSVLCLLTGSYKEPLDTLRAKVVLFLVAHKKEVPDYDLRTFNFLTLDVPPQPNE</sequence>
<gene>
    <name evidence="1" type="ORF">CK203_077523</name>
</gene>
<dbReference type="AlphaFoldDB" id="A0A438DTB3"/>
<dbReference type="EMBL" id="QGNW01001503">
    <property type="protein sequence ID" value="RVW38713.1"/>
    <property type="molecule type" value="Genomic_DNA"/>
</dbReference>
<name>A0A438DTB3_VITVI</name>
<evidence type="ECO:0000313" key="2">
    <source>
        <dbReference type="Proteomes" id="UP000288805"/>
    </source>
</evidence>